<evidence type="ECO:0000256" key="1">
    <source>
        <dbReference type="ARBA" id="ARBA00023125"/>
    </source>
</evidence>
<dbReference type="GO" id="GO:0003677">
    <property type="term" value="F:DNA binding"/>
    <property type="evidence" value="ECO:0007669"/>
    <property type="project" value="UniProtKB-KW"/>
</dbReference>
<feature type="domain" description="HTH CENPB-type" evidence="3">
    <location>
        <begin position="12"/>
        <end position="87"/>
    </location>
</feature>
<name>A0AA38IJ80_9CUCU</name>
<feature type="compositionally biased region" description="Basic and acidic residues" evidence="2">
    <location>
        <begin position="496"/>
        <end position="509"/>
    </location>
</feature>
<protein>
    <recommendedName>
        <fullName evidence="3">HTH CENPB-type domain-containing protein</fullName>
    </recommendedName>
</protein>
<sequence length="519" mass="59456">MTACLKIKHLKYLGCLDPRFSSEEEHTLVEWILTCQRRGFPRRVDDVLTSVQKFIKNSNRETPFSNGKPGKGWYRAFNRRHPELCMRTPEAVTQASACVSANDIRNWFKNIEEELSRNDYRSILHDSSRVYNGDETNFLLCPKNQKVIALRGTKNVYELDQAPAKSAITVMFTFGANGWQKGVLEWRQMHPHFQFNKEQFAPLLEKVVEKYVQPTTIISGFRTTGLFPWDAEALDYSKCLGKQLDKQSEHVAADPVHHEENNRLLDFAKFKQILGSHLTEKLQTKSESISSAEQQCLHRIWEYFRGEDSSSNNILSFDIARMPVDILGINISNNFENQAIIHNINENISENIEEPVLSELESGNDTEQQTSCHVIAEDIELAEALKEYSKTDNFENISACANDPSTLIESDSNCLPIAQTLFWPEPQQRKNKRKRNILRTGLRNGLKRDEKHTFDELLTRARAVEEVLLEEGGEPKPKATERHTDKTGACGQRMPKAKEGPKQTDDARTMDVWSSVLRV</sequence>
<evidence type="ECO:0000313" key="5">
    <source>
        <dbReference type="Proteomes" id="UP001168821"/>
    </source>
</evidence>
<comment type="caution">
    <text evidence="4">The sequence shown here is derived from an EMBL/GenBank/DDBJ whole genome shotgun (WGS) entry which is preliminary data.</text>
</comment>
<reference evidence="4" key="1">
    <citation type="journal article" date="2023" name="G3 (Bethesda)">
        <title>Whole genome assemblies of Zophobas morio and Tenebrio molitor.</title>
        <authorList>
            <person name="Kaur S."/>
            <person name="Stinson S.A."/>
            <person name="diCenzo G.C."/>
        </authorList>
    </citation>
    <scope>NUCLEOTIDE SEQUENCE</scope>
    <source>
        <strain evidence="4">QUZm001</strain>
    </source>
</reference>
<evidence type="ECO:0000313" key="4">
    <source>
        <dbReference type="EMBL" id="KAJ3655939.1"/>
    </source>
</evidence>
<dbReference type="AlphaFoldDB" id="A0AA38IJ80"/>
<evidence type="ECO:0000256" key="2">
    <source>
        <dbReference type="SAM" id="MobiDB-lite"/>
    </source>
</evidence>
<dbReference type="PROSITE" id="PS51253">
    <property type="entry name" value="HTH_CENPB"/>
    <property type="match status" value="1"/>
</dbReference>
<gene>
    <name evidence="4" type="ORF">Zmor_015046</name>
</gene>
<dbReference type="InterPro" id="IPR006600">
    <property type="entry name" value="HTH_CenpB_DNA-bd_dom"/>
</dbReference>
<dbReference type="Proteomes" id="UP001168821">
    <property type="component" value="Unassembled WGS sequence"/>
</dbReference>
<feature type="compositionally biased region" description="Basic and acidic residues" evidence="2">
    <location>
        <begin position="473"/>
        <end position="486"/>
    </location>
</feature>
<evidence type="ECO:0000259" key="3">
    <source>
        <dbReference type="PROSITE" id="PS51253"/>
    </source>
</evidence>
<dbReference type="SMART" id="SM00674">
    <property type="entry name" value="CENPB"/>
    <property type="match status" value="1"/>
</dbReference>
<keyword evidence="5" id="KW-1185">Reference proteome</keyword>
<keyword evidence="1" id="KW-0238">DNA-binding</keyword>
<proteinExistence type="predicted"/>
<dbReference type="Pfam" id="PF03221">
    <property type="entry name" value="HTH_Tnp_Tc5"/>
    <property type="match status" value="1"/>
</dbReference>
<feature type="region of interest" description="Disordered" evidence="2">
    <location>
        <begin position="470"/>
        <end position="513"/>
    </location>
</feature>
<accession>A0AA38IJ80</accession>
<dbReference type="EMBL" id="JALNTZ010000004">
    <property type="protein sequence ID" value="KAJ3655939.1"/>
    <property type="molecule type" value="Genomic_DNA"/>
</dbReference>
<organism evidence="4 5">
    <name type="scientific">Zophobas morio</name>
    <dbReference type="NCBI Taxonomy" id="2755281"/>
    <lineage>
        <taxon>Eukaryota</taxon>
        <taxon>Metazoa</taxon>
        <taxon>Ecdysozoa</taxon>
        <taxon>Arthropoda</taxon>
        <taxon>Hexapoda</taxon>
        <taxon>Insecta</taxon>
        <taxon>Pterygota</taxon>
        <taxon>Neoptera</taxon>
        <taxon>Endopterygota</taxon>
        <taxon>Coleoptera</taxon>
        <taxon>Polyphaga</taxon>
        <taxon>Cucujiformia</taxon>
        <taxon>Tenebrionidae</taxon>
        <taxon>Zophobas</taxon>
    </lineage>
</organism>